<proteinExistence type="predicted"/>
<reference evidence="3" key="1">
    <citation type="journal article" date="2019" name="Int. J. Syst. Evol. Microbiol.">
        <title>The Global Catalogue of Microorganisms (GCM) 10K type strain sequencing project: providing services to taxonomists for standard genome sequencing and annotation.</title>
        <authorList>
            <consortium name="The Broad Institute Genomics Platform"/>
            <consortium name="The Broad Institute Genome Sequencing Center for Infectious Disease"/>
            <person name="Wu L."/>
            <person name="Ma J."/>
        </authorList>
    </citation>
    <scope>NUCLEOTIDE SEQUENCE [LARGE SCALE GENOMIC DNA]</scope>
    <source>
        <strain evidence="3">JCM 18715</strain>
    </source>
</reference>
<keyword evidence="3" id="KW-1185">Reference proteome</keyword>
<gene>
    <name evidence="2" type="ORF">GCM10025770_11740</name>
</gene>
<accession>A0ABP9QH42</accession>
<feature type="region of interest" description="Disordered" evidence="1">
    <location>
        <begin position="77"/>
        <end position="99"/>
    </location>
</feature>
<dbReference type="EMBL" id="BAABLD010000005">
    <property type="protein sequence ID" value="GAA5161855.1"/>
    <property type="molecule type" value="Genomic_DNA"/>
</dbReference>
<name>A0ABP9QH42_9RHOO</name>
<dbReference type="Proteomes" id="UP001500547">
    <property type="component" value="Unassembled WGS sequence"/>
</dbReference>
<organism evidence="2 3">
    <name type="scientific">Viridibacterium curvum</name>
    <dbReference type="NCBI Taxonomy" id="1101404"/>
    <lineage>
        <taxon>Bacteria</taxon>
        <taxon>Pseudomonadati</taxon>
        <taxon>Pseudomonadota</taxon>
        <taxon>Betaproteobacteria</taxon>
        <taxon>Rhodocyclales</taxon>
        <taxon>Rhodocyclaceae</taxon>
        <taxon>Viridibacterium</taxon>
    </lineage>
</organism>
<evidence type="ECO:0000313" key="2">
    <source>
        <dbReference type="EMBL" id="GAA5161855.1"/>
    </source>
</evidence>
<protein>
    <submittedName>
        <fullName evidence="2">Uncharacterized protein</fullName>
    </submittedName>
</protein>
<evidence type="ECO:0000313" key="3">
    <source>
        <dbReference type="Proteomes" id="UP001500547"/>
    </source>
</evidence>
<evidence type="ECO:0000256" key="1">
    <source>
        <dbReference type="SAM" id="MobiDB-lite"/>
    </source>
</evidence>
<sequence length="99" mass="11810">MGDGTLHFNTLSALRRYHHIRRRRHGRRRSHHSWLEWQIGSNMTRRLQYSLIRSLLHPSIDFAVGCAAIQSYLQNRRPSLKRPETRAAQQIQHHPVQKQ</sequence>
<feature type="compositionally biased region" description="Polar residues" evidence="1">
    <location>
        <begin position="87"/>
        <end position="99"/>
    </location>
</feature>
<comment type="caution">
    <text evidence="2">The sequence shown here is derived from an EMBL/GenBank/DDBJ whole genome shotgun (WGS) entry which is preliminary data.</text>
</comment>